<evidence type="ECO:0000313" key="2">
    <source>
        <dbReference type="EMBL" id="GEM47156.1"/>
    </source>
</evidence>
<dbReference type="PANTHER" id="PTHR21666">
    <property type="entry name" value="PEPTIDASE-RELATED"/>
    <property type="match status" value="1"/>
</dbReference>
<name>A0A511N417_DEIC1</name>
<dbReference type="CDD" id="cd12797">
    <property type="entry name" value="M23_peptidase"/>
    <property type="match status" value="1"/>
</dbReference>
<dbReference type="InterPro" id="IPR011055">
    <property type="entry name" value="Dup_hybrid_motif"/>
</dbReference>
<evidence type="ECO:0000259" key="1">
    <source>
        <dbReference type="Pfam" id="PF01551"/>
    </source>
</evidence>
<evidence type="ECO:0000313" key="3">
    <source>
        <dbReference type="Proteomes" id="UP000321306"/>
    </source>
</evidence>
<dbReference type="Gene3D" id="2.120.10.30">
    <property type="entry name" value="TolB, C-terminal domain"/>
    <property type="match status" value="1"/>
</dbReference>
<reference evidence="2 3" key="1">
    <citation type="submission" date="2019-07" db="EMBL/GenBank/DDBJ databases">
        <title>Whole genome shotgun sequence of Deinococcus cellulosilyticus NBRC 106333.</title>
        <authorList>
            <person name="Hosoyama A."/>
            <person name="Uohara A."/>
            <person name="Ohji S."/>
            <person name="Ichikawa N."/>
        </authorList>
    </citation>
    <scope>NUCLEOTIDE SEQUENCE [LARGE SCALE GENOMIC DNA]</scope>
    <source>
        <strain evidence="2 3">NBRC 106333</strain>
    </source>
</reference>
<feature type="domain" description="M23ase beta-sheet core" evidence="1">
    <location>
        <begin position="69"/>
        <end position="162"/>
    </location>
</feature>
<dbReference type="SUPFAM" id="SSF51261">
    <property type="entry name" value="Duplicated hybrid motif"/>
    <property type="match status" value="1"/>
</dbReference>
<organism evidence="2 3">
    <name type="scientific">Deinococcus cellulosilyticus (strain DSM 18568 / NBRC 106333 / KACC 11606 / 5516J-15)</name>
    <dbReference type="NCBI Taxonomy" id="1223518"/>
    <lineage>
        <taxon>Bacteria</taxon>
        <taxon>Thermotogati</taxon>
        <taxon>Deinococcota</taxon>
        <taxon>Deinococci</taxon>
        <taxon>Deinococcales</taxon>
        <taxon>Deinococcaceae</taxon>
        <taxon>Deinococcus</taxon>
    </lineage>
</organism>
<gene>
    <name evidence="2" type="ORF">DC3_27910</name>
</gene>
<proteinExistence type="predicted"/>
<dbReference type="EMBL" id="BJXB01000012">
    <property type="protein sequence ID" value="GEM47156.1"/>
    <property type="molecule type" value="Genomic_DNA"/>
</dbReference>
<dbReference type="Pfam" id="PF01551">
    <property type="entry name" value="Peptidase_M23"/>
    <property type="match status" value="1"/>
</dbReference>
<dbReference type="PANTHER" id="PTHR21666:SF270">
    <property type="entry name" value="MUREIN HYDROLASE ACTIVATOR ENVC"/>
    <property type="match status" value="1"/>
</dbReference>
<dbReference type="SUPFAM" id="SSF82171">
    <property type="entry name" value="DPP6 N-terminal domain-like"/>
    <property type="match status" value="1"/>
</dbReference>
<dbReference type="InterPro" id="IPR011042">
    <property type="entry name" value="6-blade_b-propeller_TolB-like"/>
</dbReference>
<accession>A0A511N417</accession>
<dbReference type="InterPro" id="IPR050570">
    <property type="entry name" value="Cell_wall_metabolism_enzyme"/>
</dbReference>
<sequence length="550" mass="60949">MLVLALGMSAAAHSGTPLKDSQLPKPSGLFGLPFAGPAGPDTWMVGQVYGNTTGAYRMRNTDYRSGQGIHFGLDLAAPCGTPVLAIGTGVVQEVDGPHGSPPHNLVIDHGNGLSSLYGHLLKKPTLKVGQRVKRGQVVAVSGDSELTCHSSQHLHLEIRDTSHMRFFNPTQYIQADWDTLYLQGAFYRGFQRDLGNMRKWQFPEDQPQVFRGGPLLNQFDLSWPPDQAQHTPQQGVFAGYQPVKIEWPGKEIRLTSGGCCVQPEFTPDSSRVMFMDRPDTKSPLGWYAVQPQGKPQALLPLGWYSPDLQQQVLPGALFMHPQHPEQEGLVHTVPAGVGEVFWAPDGSSFAWNEIEEKGTSDVWPSTLQLSSSQSSSFKPVTLYGGYAGGVRGFLDRDTLIVVGRKALQQKLQTMYTLNLHTQQTRTLETAQEIRGVSISKNGKWVAYLLSFSPHHKNGLFVVNREGRRLQVPGFGSYRWKDEDTLLLVPMKDTPQRHTVHHWTVGDPELRPLVQLSGKISNDQWVVSPDGKNLAYVQSQDHNIYGLKLPE</sequence>
<dbReference type="Proteomes" id="UP000321306">
    <property type="component" value="Unassembled WGS sequence"/>
</dbReference>
<comment type="caution">
    <text evidence="2">The sequence shown here is derived from an EMBL/GenBank/DDBJ whole genome shotgun (WGS) entry which is preliminary data.</text>
</comment>
<dbReference type="GO" id="GO:0004222">
    <property type="term" value="F:metalloendopeptidase activity"/>
    <property type="evidence" value="ECO:0007669"/>
    <property type="project" value="TreeGrafter"/>
</dbReference>
<keyword evidence="3" id="KW-1185">Reference proteome</keyword>
<dbReference type="Gene3D" id="2.70.70.10">
    <property type="entry name" value="Glucose Permease (Domain IIA)"/>
    <property type="match status" value="1"/>
</dbReference>
<dbReference type="InterPro" id="IPR016047">
    <property type="entry name" value="M23ase_b-sheet_dom"/>
</dbReference>
<protein>
    <recommendedName>
        <fullName evidence="1">M23ase beta-sheet core domain-containing protein</fullName>
    </recommendedName>
</protein>
<dbReference type="AlphaFoldDB" id="A0A511N417"/>